<feature type="region of interest" description="Disordered" evidence="6">
    <location>
        <begin position="158"/>
        <end position="211"/>
    </location>
</feature>
<dbReference type="InterPro" id="IPR006128">
    <property type="entry name" value="Lipoprotein_PsaA-like"/>
</dbReference>
<dbReference type="PANTHER" id="PTHR42953:SF1">
    <property type="entry name" value="METAL-BINDING PROTEIN HI_0362-RELATED"/>
    <property type="match status" value="1"/>
</dbReference>
<comment type="caution">
    <text evidence="7">The sequence shown here is derived from an EMBL/GenBank/DDBJ whole genome shotgun (WGS) entry which is preliminary data.</text>
</comment>
<dbReference type="PANTHER" id="PTHR42953">
    <property type="entry name" value="HIGH-AFFINITY ZINC UPTAKE SYSTEM PROTEIN ZNUA-RELATED"/>
    <property type="match status" value="1"/>
</dbReference>
<evidence type="ECO:0000313" key="8">
    <source>
        <dbReference type="Proteomes" id="UP001170379"/>
    </source>
</evidence>
<dbReference type="Pfam" id="PF01297">
    <property type="entry name" value="ZnuA"/>
    <property type="match status" value="1"/>
</dbReference>
<gene>
    <name evidence="7" type="ORF">C7K25_10250</name>
</gene>
<feature type="compositionally biased region" description="Basic and acidic residues" evidence="6">
    <location>
        <begin position="158"/>
        <end position="185"/>
    </location>
</feature>
<evidence type="ECO:0000256" key="2">
    <source>
        <dbReference type="ARBA" id="ARBA00022448"/>
    </source>
</evidence>
<evidence type="ECO:0000256" key="5">
    <source>
        <dbReference type="RuleBase" id="RU003512"/>
    </source>
</evidence>
<reference evidence="7" key="1">
    <citation type="submission" date="2018-03" db="EMBL/GenBank/DDBJ databases">
        <authorList>
            <person name="Nunes O.C."/>
            <person name="Lopes A.R."/>
            <person name="Froufe H."/>
            <person name="Munoz-Merida A."/>
            <person name="Barroso C."/>
            <person name="Egas C."/>
        </authorList>
    </citation>
    <scope>NUCLEOTIDE SEQUENCE</scope>
    <source>
        <strain evidence="7">ON4</strain>
    </source>
</reference>
<evidence type="ECO:0000256" key="6">
    <source>
        <dbReference type="SAM" id="MobiDB-lite"/>
    </source>
</evidence>
<keyword evidence="3" id="KW-0479">Metal-binding</keyword>
<evidence type="ECO:0000256" key="1">
    <source>
        <dbReference type="ARBA" id="ARBA00004196"/>
    </source>
</evidence>
<dbReference type="PRINTS" id="PR00690">
    <property type="entry name" value="ADHESNFAMILY"/>
</dbReference>
<sequence>MPGTETARCHWTFLGWIGLAVSHYTRRILTRTLTGGLAAVAITTGLVGCAAGSDAPAAADGLQIVTTTTQLTDFATNITDGTGAQITGLLQPNASAHSFEATAADLETIRTADVVIINGLGLEPWAQSTIDSAGFEGLLIDASNGISDDRILAANEDEHDHAAEEAAAEETHAEDSHDGHDHADETASAADAAAEDSHDGHDHGGDNPHIWTAPLMAADMTNEIASELANLDADQGDTYLANATAYNDKLTALDEWVKTNVDTVPAADRLLVSNHDALTYYDHDYGITFVGSVMPSWDDNAEPSAAEIDALVAAIKESGAQAIFTETQLSPGTAEAIATEAGIKIYSGEDGLYTDSLGAEGTAGDTYIKSTIHNTTQLLDSWGGAASEPPAELQES</sequence>
<dbReference type="InterPro" id="IPR006127">
    <property type="entry name" value="ZnuA-like"/>
</dbReference>
<comment type="subcellular location">
    <subcellularLocation>
        <location evidence="1">Cell envelope</location>
    </subcellularLocation>
</comment>
<protein>
    <submittedName>
        <fullName evidence="7">Zinc ABC transporter substrate-binding protein</fullName>
    </submittedName>
</protein>
<evidence type="ECO:0000313" key="7">
    <source>
        <dbReference type="EMBL" id="MDJ1371743.1"/>
    </source>
</evidence>
<evidence type="ECO:0000256" key="4">
    <source>
        <dbReference type="ARBA" id="ARBA00022729"/>
    </source>
</evidence>
<keyword evidence="8" id="KW-1185">Reference proteome</keyword>
<comment type="similarity">
    <text evidence="5">Belongs to the bacterial solute-binding protein 9 family.</text>
</comment>
<name>A0ABT7C9F7_9MICO</name>
<feature type="compositionally biased region" description="Basic and acidic residues" evidence="6">
    <location>
        <begin position="195"/>
        <end position="206"/>
    </location>
</feature>
<dbReference type="Proteomes" id="UP001170379">
    <property type="component" value="Unassembled WGS sequence"/>
</dbReference>
<keyword evidence="2 5" id="KW-0813">Transport</keyword>
<dbReference type="SUPFAM" id="SSF53807">
    <property type="entry name" value="Helical backbone' metal receptor"/>
    <property type="match status" value="1"/>
</dbReference>
<proteinExistence type="inferred from homology"/>
<dbReference type="Gene3D" id="3.40.50.1980">
    <property type="entry name" value="Nitrogenase molybdenum iron protein domain"/>
    <property type="match status" value="2"/>
</dbReference>
<keyword evidence="4" id="KW-0732">Signal</keyword>
<dbReference type="EMBL" id="PXVD01000015">
    <property type="protein sequence ID" value="MDJ1371743.1"/>
    <property type="molecule type" value="Genomic_DNA"/>
</dbReference>
<organism evidence="7 8">
    <name type="scientific">Gulosibacter molinativorax</name>
    <dbReference type="NCBI Taxonomy" id="256821"/>
    <lineage>
        <taxon>Bacteria</taxon>
        <taxon>Bacillati</taxon>
        <taxon>Actinomycetota</taxon>
        <taxon>Actinomycetes</taxon>
        <taxon>Micrococcales</taxon>
        <taxon>Microbacteriaceae</taxon>
        <taxon>Gulosibacter</taxon>
    </lineage>
</organism>
<dbReference type="InterPro" id="IPR050492">
    <property type="entry name" value="Bact_metal-bind_prot9"/>
</dbReference>
<evidence type="ECO:0000256" key="3">
    <source>
        <dbReference type="ARBA" id="ARBA00022723"/>
    </source>
</evidence>
<accession>A0ABT7C9F7</accession>
<reference evidence="7" key="2">
    <citation type="journal article" date="2022" name="Sci. Rep.">
        <title>In silico prediction of the enzymes involved in the degradation of the herbicide molinate by Gulosibacter molinativorax ON4T.</title>
        <authorList>
            <person name="Lopes A.R."/>
            <person name="Bunin E."/>
            <person name="Viana A.T."/>
            <person name="Froufe H."/>
            <person name="Munoz-Merida A."/>
            <person name="Pinho D."/>
            <person name="Figueiredo J."/>
            <person name="Barroso C."/>
            <person name="Vaz-Moreira I."/>
            <person name="Bellanger X."/>
            <person name="Egas C."/>
            <person name="Nunes O.C."/>
        </authorList>
    </citation>
    <scope>NUCLEOTIDE SEQUENCE</scope>
    <source>
        <strain evidence="7">ON4</strain>
    </source>
</reference>